<evidence type="ECO:0000256" key="1">
    <source>
        <dbReference type="ARBA" id="ARBA00004651"/>
    </source>
</evidence>
<feature type="transmembrane region" description="Helical" evidence="6">
    <location>
        <begin position="214"/>
        <end position="236"/>
    </location>
</feature>
<dbReference type="EMBL" id="JAQAGZ010000024">
    <property type="protein sequence ID" value="MCZ8516474.1"/>
    <property type="molecule type" value="Genomic_DNA"/>
</dbReference>
<feature type="transmembrane region" description="Helical" evidence="6">
    <location>
        <begin position="12"/>
        <end position="31"/>
    </location>
</feature>
<dbReference type="PANTHER" id="PTHR30250:SF11">
    <property type="entry name" value="O-ANTIGEN TRANSPORTER-RELATED"/>
    <property type="match status" value="1"/>
</dbReference>
<dbReference type="InterPro" id="IPR050833">
    <property type="entry name" value="Poly_Biosynth_Transport"/>
</dbReference>
<feature type="transmembrane region" description="Helical" evidence="6">
    <location>
        <begin position="142"/>
        <end position="163"/>
    </location>
</feature>
<evidence type="ECO:0000256" key="2">
    <source>
        <dbReference type="ARBA" id="ARBA00022475"/>
    </source>
</evidence>
<evidence type="ECO:0000256" key="4">
    <source>
        <dbReference type="ARBA" id="ARBA00022989"/>
    </source>
</evidence>
<comment type="caution">
    <text evidence="7">The sequence shown here is derived from an EMBL/GenBank/DDBJ whole genome shotgun (WGS) entry which is preliminary data.</text>
</comment>
<evidence type="ECO:0000256" key="3">
    <source>
        <dbReference type="ARBA" id="ARBA00022692"/>
    </source>
</evidence>
<feature type="transmembrane region" description="Helical" evidence="6">
    <location>
        <begin position="109"/>
        <end position="130"/>
    </location>
</feature>
<feature type="transmembrane region" description="Helical" evidence="6">
    <location>
        <begin position="319"/>
        <end position="339"/>
    </location>
</feature>
<comment type="subcellular location">
    <subcellularLocation>
        <location evidence="1">Cell membrane</location>
        <topology evidence="1">Multi-pass membrane protein</topology>
    </subcellularLocation>
</comment>
<dbReference type="Proteomes" id="UP001527882">
    <property type="component" value="Unassembled WGS sequence"/>
</dbReference>
<keyword evidence="3 6" id="KW-0812">Transmembrane</keyword>
<proteinExistence type="predicted"/>
<feature type="transmembrane region" description="Helical" evidence="6">
    <location>
        <begin position="75"/>
        <end position="97"/>
    </location>
</feature>
<evidence type="ECO:0000313" key="8">
    <source>
        <dbReference type="Proteomes" id="UP001527882"/>
    </source>
</evidence>
<feature type="transmembrane region" description="Helical" evidence="6">
    <location>
        <begin position="377"/>
        <end position="396"/>
    </location>
</feature>
<keyword evidence="2" id="KW-1003">Cell membrane</keyword>
<protein>
    <submittedName>
        <fullName evidence="7">Oligosaccharide flippase family protein</fullName>
    </submittedName>
</protein>
<feature type="transmembrane region" description="Helical" evidence="6">
    <location>
        <begin position="288"/>
        <end position="313"/>
    </location>
</feature>
<gene>
    <name evidence="7" type="ORF">O9H85_29625</name>
</gene>
<reference evidence="7 8" key="1">
    <citation type="submission" date="2022-12" db="EMBL/GenBank/DDBJ databases">
        <title>Draft genome sequence of Paenibacillus sp. dW9.</title>
        <authorList>
            <person name="Choi E.-W."/>
            <person name="Kim D.-U."/>
        </authorList>
    </citation>
    <scope>NUCLEOTIDE SEQUENCE [LARGE SCALE GENOMIC DNA]</scope>
    <source>
        <strain evidence="8">dW9</strain>
    </source>
</reference>
<feature type="transmembrane region" description="Helical" evidence="6">
    <location>
        <begin position="43"/>
        <end position="63"/>
    </location>
</feature>
<evidence type="ECO:0000256" key="5">
    <source>
        <dbReference type="ARBA" id="ARBA00023136"/>
    </source>
</evidence>
<dbReference type="Pfam" id="PF13440">
    <property type="entry name" value="Polysacc_synt_3"/>
    <property type="match status" value="1"/>
</dbReference>
<evidence type="ECO:0000256" key="6">
    <source>
        <dbReference type="SAM" id="Phobius"/>
    </source>
</evidence>
<name>A0ABT4QHZ0_9BACL</name>
<evidence type="ECO:0000313" key="7">
    <source>
        <dbReference type="EMBL" id="MCZ8516474.1"/>
    </source>
</evidence>
<dbReference type="RefSeq" id="WP_269885011.1">
    <property type="nucleotide sequence ID" value="NZ_JAQAGZ010000024.1"/>
</dbReference>
<feature type="transmembrane region" description="Helical" evidence="6">
    <location>
        <begin position="351"/>
        <end position="371"/>
    </location>
</feature>
<organism evidence="7 8">
    <name type="scientific">Paenibacillus gyeongsangnamensis</name>
    <dbReference type="NCBI Taxonomy" id="3388067"/>
    <lineage>
        <taxon>Bacteria</taxon>
        <taxon>Bacillati</taxon>
        <taxon>Bacillota</taxon>
        <taxon>Bacilli</taxon>
        <taxon>Bacillales</taxon>
        <taxon>Paenibacillaceae</taxon>
        <taxon>Paenibacillus</taxon>
    </lineage>
</organism>
<accession>A0ABT4QHZ0</accession>
<keyword evidence="8" id="KW-1185">Reference proteome</keyword>
<feature type="transmembrane region" description="Helical" evidence="6">
    <location>
        <begin position="242"/>
        <end position="267"/>
    </location>
</feature>
<dbReference type="PANTHER" id="PTHR30250">
    <property type="entry name" value="PST FAMILY PREDICTED COLANIC ACID TRANSPORTER"/>
    <property type="match status" value="1"/>
</dbReference>
<feature type="transmembrane region" description="Helical" evidence="6">
    <location>
        <begin position="169"/>
        <end position="193"/>
    </location>
</feature>
<keyword evidence="4 6" id="KW-1133">Transmembrane helix</keyword>
<keyword evidence="5 6" id="KW-0472">Membrane</keyword>
<sequence length="439" mass="48178">MRKLFLSSLGVNLLVIAINLITGILSARYLGPEGRGELATATRWSSLFTIFFTIGLPGAVIYLGKQFPEKQREYFGVYLVIGTSMGLIGMAAGEFIIPHLLSNQSEKVIALAQIAMITLPFGLLSDGLIGTLQTKNMFNKVLALRILNPAGTLLLIATLLVIHQYSVRSFIICSLFWSLGMFAISLFWVLSIVRPKVSGIIKHGRELFGKGLQIYSGFIVATFGSNLDQLIISLFLTTYTLGLYTVSASIAAMLPSVLVGAISTYLFPKLMDLEVRQRQRQVERIHGTLFYTTLSLAAIAAFLLPFVLPIMYGPKYAEAILMGQILLVCAPLNVAYVVLTNYLSTENKFHFVTFAELAGLLSGSATAFIMLPWLGGIGAALGVVMIGLVKWGFLAYKSTRLGIAWSRLLYFYPEPFVSMLRLVKMKLRRTRSGPTVAGE</sequence>